<keyword evidence="1" id="KW-0812">Transmembrane</keyword>
<feature type="transmembrane region" description="Helical" evidence="1">
    <location>
        <begin position="31"/>
        <end position="55"/>
    </location>
</feature>
<feature type="transmembrane region" description="Helical" evidence="1">
    <location>
        <begin position="61"/>
        <end position="83"/>
    </location>
</feature>
<reference evidence="2 3" key="1">
    <citation type="submission" date="2020-02" db="EMBL/GenBank/DDBJ databases">
        <title>Draft genome sequence of Haematococcus lacustris strain NIES-144.</title>
        <authorList>
            <person name="Morimoto D."/>
            <person name="Nakagawa S."/>
            <person name="Yoshida T."/>
            <person name="Sawayama S."/>
        </authorList>
    </citation>
    <scope>NUCLEOTIDE SEQUENCE [LARGE SCALE GENOMIC DNA]</scope>
    <source>
        <strain evidence="2 3">NIES-144</strain>
    </source>
</reference>
<gene>
    <name evidence="2" type="ORF">HaLaN_02010</name>
</gene>
<accession>A0A699YK13</accession>
<proteinExistence type="predicted"/>
<comment type="caution">
    <text evidence="2">The sequence shown here is derived from an EMBL/GenBank/DDBJ whole genome shotgun (WGS) entry which is preliminary data.</text>
</comment>
<dbReference type="EMBL" id="BLLF01000082">
    <property type="protein sequence ID" value="GFH07234.1"/>
    <property type="molecule type" value="Genomic_DNA"/>
</dbReference>
<evidence type="ECO:0000313" key="2">
    <source>
        <dbReference type="EMBL" id="GFH07234.1"/>
    </source>
</evidence>
<organism evidence="2 3">
    <name type="scientific">Haematococcus lacustris</name>
    <name type="common">Green alga</name>
    <name type="synonym">Haematococcus pluvialis</name>
    <dbReference type="NCBI Taxonomy" id="44745"/>
    <lineage>
        <taxon>Eukaryota</taxon>
        <taxon>Viridiplantae</taxon>
        <taxon>Chlorophyta</taxon>
        <taxon>core chlorophytes</taxon>
        <taxon>Chlorophyceae</taxon>
        <taxon>CS clade</taxon>
        <taxon>Chlamydomonadales</taxon>
        <taxon>Haematococcaceae</taxon>
        <taxon>Haematococcus</taxon>
    </lineage>
</organism>
<keyword evidence="1" id="KW-0472">Membrane</keyword>
<name>A0A699YK13_HAELA</name>
<keyword evidence="3" id="KW-1185">Reference proteome</keyword>
<evidence type="ECO:0000313" key="3">
    <source>
        <dbReference type="Proteomes" id="UP000485058"/>
    </source>
</evidence>
<keyword evidence="1" id="KW-1133">Transmembrane helix</keyword>
<protein>
    <submittedName>
        <fullName evidence="2">Uncharacterized protein</fullName>
    </submittedName>
</protein>
<dbReference type="AlphaFoldDB" id="A0A699YK13"/>
<evidence type="ECO:0000256" key="1">
    <source>
        <dbReference type="SAM" id="Phobius"/>
    </source>
</evidence>
<dbReference type="Proteomes" id="UP000485058">
    <property type="component" value="Unassembled WGS sequence"/>
</dbReference>
<sequence length="201" mass="21004">MAEAVRADLTSTPRLSFQCMTGARLVQGSDYFCFTACLGLSLFLIGLFLLLPLLLLFVVRLVATPAAATPLALAAGCLVAAALQCPLSCKTLYVLLPPQLQPPAPQAALPLAPLRLVLLGAGATTPQLQVSASPTSSSPQELHLTLCSPLTLACHTCKNKAVRPSSGRWPKAHGTVCLPSLHAHVWHCLALPAALSKPDTS</sequence>